<dbReference type="KEGG" id="mmai:sS8_4408"/>
<reference evidence="2 3" key="1">
    <citation type="submission" date="2016-12" db="EMBL/GenBank/DDBJ databases">
        <title>Genome sequencing of Methylocaldum marinum.</title>
        <authorList>
            <person name="Takeuchi M."/>
            <person name="Kamagata Y."/>
            <person name="Hiraoka S."/>
            <person name="Oshima K."/>
            <person name="Hattori M."/>
            <person name="Iwasaki W."/>
        </authorList>
    </citation>
    <scope>NUCLEOTIDE SEQUENCE [LARGE SCALE GENOMIC DNA]</scope>
    <source>
        <strain evidence="2 3">S8</strain>
    </source>
</reference>
<keyword evidence="3" id="KW-1185">Reference proteome</keyword>
<dbReference type="AlphaFoldDB" id="A0A250KXD0"/>
<evidence type="ECO:0000313" key="2">
    <source>
        <dbReference type="EMBL" id="BBA36338.1"/>
    </source>
</evidence>
<name>A0A250KXD0_9GAMM</name>
<dbReference type="PANTHER" id="PTHR47623">
    <property type="entry name" value="OS09G0287300 PROTEIN"/>
    <property type="match status" value="1"/>
</dbReference>
<proteinExistence type="predicted"/>
<accession>A0A250KXD0</accession>
<evidence type="ECO:0000256" key="1">
    <source>
        <dbReference type="PIRSR" id="PIRSR613078-2"/>
    </source>
</evidence>
<evidence type="ECO:0000313" key="3">
    <source>
        <dbReference type="Proteomes" id="UP000266313"/>
    </source>
</evidence>
<dbReference type="Proteomes" id="UP000266313">
    <property type="component" value="Chromosome"/>
</dbReference>
<organism evidence="2 3">
    <name type="scientific">Methylocaldum marinum</name>
    <dbReference type="NCBI Taxonomy" id="1432792"/>
    <lineage>
        <taxon>Bacteria</taxon>
        <taxon>Pseudomonadati</taxon>
        <taxon>Pseudomonadota</taxon>
        <taxon>Gammaproteobacteria</taxon>
        <taxon>Methylococcales</taxon>
        <taxon>Methylococcaceae</taxon>
        <taxon>Methylocaldum</taxon>
    </lineage>
</organism>
<dbReference type="CDD" id="cd07067">
    <property type="entry name" value="HP_PGM_like"/>
    <property type="match status" value="1"/>
</dbReference>
<dbReference type="SMART" id="SM00855">
    <property type="entry name" value="PGAM"/>
    <property type="match status" value="1"/>
</dbReference>
<dbReference type="Pfam" id="PF00300">
    <property type="entry name" value="His_Phos_1"/>
    <property type="match status" value="1"/>
</dbReference>
<dbReference type="OrthoDB" id="9810154at2"/>
<feature type="binding site" evidence="1">
    <location>
        <position position="58"/>
    </location>
    <ligand>
        <name>substrate</name>
    </ligand>
</feature>
<dbReference type="InterPro" id="IPR029033">
    <property type="entry name" value="His_PPase_superfam"/>
</dbReference>
<dbReference type="Gene3D" id="3.40.50.1240">
    <property type="entry name" value="Phosphoglycerate mutase-like"/>
    <property type="match status" value="1"/>
</dbReference>
<dbReference type="RefSeq" id="WP_119631529.1">
    <property type="nucleotide sequence ID" value="NZ_AP017928.1"/>
</dbReference>
<dbReference type="InterPro" id="IPR013078">
    <property type="entry name" value="His_Pase_superF_clade-1"/>
</dbReference>
<gene>
    <name evidence="2" type="ORF">sS8_4408</name>
</gene>
<dbReference type="PANTHER" id="PTHR47623:SF1">
    <property type="entry name" value="OS09G0287300 PROTEIN"/>
    <property type="match status" value="1"/>
</dbReference>
<dbReference type="SUPFAM" id="SSF53254">
    <property type="entry name" value="Phosphoglycerate mutase-like"/>
    <property type="match status" value="1"/>
</dbReference>
<dbReference type="EMBL" id="AP017928">
    <property type="protein sequence ID" value="BBA36338.1"/>
    <property type="molecule type" value="Genomic_DNA"/>
</dbReference>
<sequence>MKNLIIIRHAKAEPATTSLGDIDRPLNDRGKRDALLMGGVLKARGVEPDVIVSSPARRAAETAERIAEAVGYDSNRIAMYDSVYLQEASRLFELIRSLDDVHHRAYLIGHNPHLSELVARLTGEGVGQLPTCGVAAIEFAVDAWAYVMEGSGRLVFLEFPKQHP</sequence>
<protein>
    <submittedName>
        <fullName evidence="2">Phosphoglycerate mutase family domain protein</fullName>
    </submittedName>
</protein>